<evidence type="ECO:0000313" key="2">
    <source>
        <dbReference type="EMBL" id="ERE69271.1"/>
    </source>
</evidence>
<accession>A0A061I0U9</accession>
<evidence type="ECO:0000313" key="3">
    <source>
        <dbReference type="Proteomes" id="UP000030759"/>
    </source>
</evidence>
<proteinExistence type="predicted"/>
<evidence type="ECO:0000256" key="1">
    <source>
        <dbReference type="SAM" id="MobiDB-lite"/>
    </source>
</evidence>
<dbReference type="EMBL" id="KE681461">
    <property type="protein sequence ID" value="ERE69271.1"/>
    <property type="molecule type" value="Genomic_DNA"/>
</dbReference>
<reference evidence="3" key="1">
    <citation type="journal article" date="2013" name="Nat. Biotechnol.">
        <title>Chinese hamster genome sequenced from sorted chromosomes.</title>
        <authorList>
            <person name="Brinkrolf K."/>
            <person name="Rupp O."/>
            <person name="Laux H."/>
            <person name="Kollin F."/>
            <person name="Ernst W."/>
            <person name="Linke B."/>
            <person name="Kofler R."/>
            <person name="Romand S."/>
            <person name="Hesse F."/>
            <person name="Budach W.E."/>
            <person name="Galosy S."/>
            <person name="Muller D."/>
            <person name="Noll T."/>
            <person name="Wienberg J."/>
            <person name="Jostock T."/>
            <person name="Leonard M."/>
            <person name="Grillari J."/>
            <person name="Tauch A."/>
            <person name="Goesmann A."/>
            <person name="Helk B."/>
            <person name="Mott J.E."/>
            <person name="Puhler A."/>
            <person name="Borth N."/>
        </authorList>
    </citation>
    <scope>NUCLEOTIDE SEQUENCE [LARGE SCALE GENOMIC DNA]</scope>
    <source>
        <strain evidence="3">17A/GY</strain>
    </source>
</reference>
<gene>
    <name evidence="2" type="ORF">H671_7g17286</name>
</gene>
<name>A0A061I0U9_CRIGR</name>
<feature type="compositionally biased region" description="Basic and acidic residues" evidence="1">
    <location>
        <begin position="1"/>
        <end position="19"/>
    </location>
</feature>
<feature type="region of interest" description="Disordered" evidence="1">
    <location>
        <begin position="1"/>
        <end position="93"/>
    </location>
</feature>
<dbReference type="AlphaFoldDB" id="A0A061I0U9"/>
<organism evidence="2 3">
    <name type="scientific">Cricetulus griseus</name>
    <name type="common">Chinese hamster</name>
    <name type="synonym">Cricetulus barabensis griseus</name>
    <dbReference type="NCBI Taxonomy" id="10029"/>
    <lineage>
        <taxon>Eukaryota</taxon>
        <taxon>Metazoa</taxon>
        <taxon>Chordata</taxon>
        <taxon>Craniata</taxon>
        <taxon>Vertebrata</taxon>
        <taxon>Euteleostomi</taxon>
        <taxon>Mammalia</taxon>
        <taxon>Eutheria</taxon>
        <taxon>Euarchontoglires</taxon>
        <taxon>Glires</taxon>
        <taxon>Rodentia</taxon>
        <taxon>Myomorpha</taxon>
        <taxon>Muroidea</taxon>
        <taxon>Cricetidae</taxon>
        <taxon>Cricetinae</taxon>
        <taxon>Cricetulus</taxon>
    </lineage>
</organism>
<sequence>MGSSKQRDVIKNRLEDEACRPTVAESQKTLKEVQDNISETERDERLGAQKRKDMSKKKGPPQDTKNGGETIGDDQSHPGKFKRNKDSKPSLYPTVKLEALELSNSDSEILDSSEETELEEEAARYKEDRYHPDRYQLPKVKANMRPPPVNPAGVLPSAPSLYELQQKFGTDCFLPLEERRKLQMAFPVFDRGKGRTCYPTLLGGLGCLGKASYPKVVKATGI</sequence>
<dbReference type="GO" id="GO:0016787">
    <property type="term" value="F:hydrolase activity"/>
    <property type="evidence" value="ECO:0007669"/>
    <property type="project" value="UniProtKB-KW"/>
</dbReference>
<keyword evidence="2" id="KW-0378">Hydrolase</keyword>
<feature type="compositionally biased region" description="Basic and acidic residues" evidence="1">
    <location>
        <begin position="28"/>
        <end position="52"/>
    </location>
</feature>
<dbReference type="Proteomes" id="UP000030759">
    <property type="component" value="Unassembled WGS sequence"/>
</dbReference>
<dbReference type="EC" id="3.4.23.-" evidence="2"/>
<protein>
    <submittedName>
        <fullName evidence="2">Retrovirus-related Gag polyprotein</fullName>
        <ecNumber evidence="2">3.4.23.-</ecNumber>
    </submittedName>
</protein>